<evidence type="ECO:0000256" key="4">
    <source>
        <dbReference type="ARBA" id="ARBA00023163"/>
    </source>
</evidence>
<gene>
    <name evidence="7" type="ORF">POLS_LOCUS8562</name>
</gene>
<evidence type="ECO:0000313" key="8">
    <source>
        <dbReference type="Proteomes" id="UP001153618"/>
    </source>
</evidence>
<feature type="compositionally biased region" description="Polar residues" evidence="6">
    <location>
        <begin position="17"/>
        <end position="36"/>
    </location>
</feature>
<dbReference type="GO" id="GO:0005634">
    <property type="term" value="C:nucleus"/>
    <property type="evidence" value="ECO:0007669"/>
    <property type="project" value="UniProtKB-SubCell"/>
</dbReference>
<dbReference type="PANTHER" id="PTHR37534:SF15">
    <property type="entry name" value="ZN(II)2CYS6 TRANSCRIPTION FACTOR (EUROFUNG)"/>
    <property type="match status" value="1"/>
</dbReference>
<dbReference type="AlphaFoldDB" id="A0A9W4I8G4"/>
<evidence type="ECO:0008006" key="9">
    <source>
        <dbReference type="Google" id="ProtNLM"/>
    </source>
</evidence>
<dbReference type="OrthoDB" id="3031538at2759"/>
<dbReference type="Proteomes" id="UP001153618">
    <property type="component" value="Unassembled WGS sequence"/>
</dbReference>
<dbReference type="SUPFAM" id="SSF57701">
    <property type="entry name" value="Zn2/Cys6 DNA-binding domain"/>
    <property type="match status" value="1"/>
</dbReference>
<dbReference type="CDD" id="cd00067">
    <property type="entry name" value="GAL4"/>
    <property type="match status" value="1"/>
</dbReference>
<keyword evidence="8" id="KW-1185">Reference proteome</keyword>
<evidence type="ECO:0000256" key="1">
    <source>
        <dbReference type="ARBA" id="ARBA00004123"/>
    </source>
</evidence>
<comment type="subcellular location">
    <subcellularLocation>
        <location evidence="1">Nucleus</location>
    </subcellularLocation>
</comment>
<dbReference type="EMBL" id="CAJVOS010000071">
    <property type="protein sequence ID" value="CAG8241976.1"/>
    <property type="molecule type" value="Genomic_DNA"/>
</dbReference>
<dbReference type="Pfam" id="PF11951">
    <property type="entry name" value="Fungal_trans_2"/>
    <property type="match status" value="1"/>
</dbReference>
<organism evidence="7 8">
    <name type="scientific">Penicillium olsonii</name>
    <dbReference type="NCBI Taxonomy" id="99116"/>
    <lineage>
        <taxon>Eukaryota</taxon>
        <taxon>Fungi</taxon>
        <taxon>Dikarya</taxon>
        <taxon>Ascomycota</taxon>
        <taxon>Pezizomycotina</taxon>
        <taxon>Eurotiomycetes</taxon>
        <taxon>Eurotiomycetidae</taxon>
        <taxon>Eurotiales</taxon>
        <taxon>Aspergillaceae</taxon>
        <taxon>Penicillium</taxon>
    </lineage>
</organism>
<evidence type="ECO:0000313" key="7">
    <source>
        <dbReference type="EMBL" id="CAG8241976.1"/>
    </source>
</evidence>
<dbReference type="GO" id="GO:0008270">
    <property type="term" value="F:zinc ion binding"/>
    <property type="evidence" value="ECO:0007669"/>
    <property type="project" value="InterPro"/>
</dbReference>
<protein>
    <recommendedName>
        <fullName evidence="9">Zn(2)-C6 fungal-type domain-containing protein</fullName>
    </recommendedName>
</protein>
<evidence type="ECO:0000256" key="2">
    <source>
        <dbReference type="ARBA" id="ARBA00023015"/>
    </source>
</evidence>
<reference evidence="7" key="1">
    <citation type="submission" date="2021-07" db="EMBL/GenBank/DDBJ databases">
        <authorList>
            <person name="Branca A.L. A."/>
        </authorList>
    </citation>
    <scope>NUCLEOTIDE SEQUENCE</scope>
</reference>
<dbReference type="InterPro" id="IPR001138">
    <property type="entry name" value="Zn2Cys6_DnaBD"/>
</dbReference>
<keyword evidence="2" id="KW-0805">Transcription regulation</keyword>
<sequence length="459" mass="51961">MPPFRVRFAPQVGILHNTESGPRTEPNSLDNSSPTHQRSHLGCRECRQRKVKCDETFPPALRASQWRLEVPWLGDPGQSKTFITLKTTAKVDSRLMRYWLEGMSQILALDPSNNPFSFPILKYVSTSPSLVYVLQGVSAAHEQYFQQSNMSTSLEERSKALASLRMELQTSGSLSHSFLALLMLGMSSSWITMGPDDYGREHLLAARTVAEMVVEKNDSQITELDHLNMGIYVYWDMACSFCLDPADHPVNQVDSINSYARQARNNFHAITAHSIDLYHLLGQLGRYCRLVVESGDRNLEYEAETETSLHSYTSIECDPAARLLTEAFRKHGLLLLYRFCGKPGISSPGILEPMAVSTYTRQLALEVIDLILQTPPDSPCLNLHAIPLLSAWAEMTSFDIEERNGVRQRLNAVYSTNRLVPTLWVIDLLEELWVLHDAGITHITWLELMLIKNWRLRVG</sequence>
<dbReference type="InterPro" id="IPR021858">
    <property type="entry name" value="Fun_TF"/>
</dbReference>
<proteinExistence type="predicted"/>
<dbReference type="GO" id="GO:0045944">
    <property type="term" value="P:positive regulation of transcription by RNA polymerase II"/>
    <property type="evidence" value="ECO:0007669"/>
    <property type="project" value="TreeGrafter"/>
</dbReference>
<dbReference type="PANTHER" id="PTHR37534">
    <property type="entry name" value="TRANSCRIPTIONAL ACTIVATOR PROTEIN UGA3"/>
    <property type="match status" value="1"/>
</dbReference>
<evidence type="ECO:0000256" key="5">
    <source>
        <dbReference type="ARBA" id="ARBA00023242"/>
    </source>
</evidence>
<dbReference type="GO" id="GO:0000976">
    <property type="term" value="F:transcription cis-regulatory region binding"/>
    <property type="evidence" value="ECO:0007669"/>
    <property type="project" value="TreeGrafter"/>
</dbReference>
<comment type="caution">
    <text evidence="7">The sequence shown here is derived from an EMBL/GenBank/DDBJ whole genome shotgun (WGS) entry which is preliminary data.</text>
</comment>
<dbReference type="InterPro" id="IPR036864">
    <property type="entry name" value="Zn2-C6_fun-type_DNA-bd_sf"/>
</dbReference>
<keyword evidence="5" id="KW-0539">Nucleus</keyword>
<accession>A0A9W4I8G4</accession>
<dbReference type="GO" id="GO:0000981">
    <property type="term" value="F:DNA-binding transcription factor activity, RNA polymerase II-specific"/>
    <property type="evidence" value="ECO:0007669"/>
    <property type="project" value="InterPro"/>
</dbReference>
<keyword evidence="3" id="KW-0238">DNA-binding</keyword>
<evidence type="ECO:0000256" key="6">
    <source>
        <dbReference type="SAM" id="MobiDB-lite"/>
    </source>
</evidence>
<feature type="region of interest" description="Disordered" evidence="6">
    <location>
        <begin position="12"/>
        <end position="41"/>
    </location>
</feature>
<name>A0A9W4I8G4_PENOL</name>
<keyword evidence="4" id="KW-0804">Transcription</keyword>
<evidence type="ECO:0000256" key="3">
    <source>
        <dbReference type="ARBA" id="ARBA00023125"/>
    </source>
</evidence>